<accession>A0AAN7L6M5</accession>
<name>A0AAN7L6M5_9MYRT</name>
<keyword evidence="2" id="KW-1185">Reference proteome</keyword>
<proteinExistence type="predicted"/>
<protein>
    <submittedName>
        <fullName evidence="1">Uncharacterized protein</fullName>
    </submittedName>
</protein>
<dbReference type="EMBL" id="JAXIOK010000002">
    <property type="protein sequence ID" value="KAK4777323.1"/>
    <property type="molecule type" value="Genomic_DNA"/>
</dbReference>
<dbReference type="Proteomes" id="UP001345219">
    <property type="component" value="Chromosome 14"/>
</dbReference>
<dbReference type="AlphaFoldDB" id="A0AAN7L6M5"/>
<gene>
    <name evidence="1" type="ORF">SAY87_017510</name>
</gene>
<sequence length="219" mass="24078">MKMVWSGLKFSHGKLRVLLHCELSLRPSQSGFFREIMSAAAPKYGCGRLISDPEAGEGAVVMVMVVMMMEDVVFAADKVMDAPELLNVAGDADGALLVEAELLLRLLEEAAEQRVVDVHHRYHEPLTLLPLTHQNPYAALWHVPQLSLALVAVAVAVEEEVEIETQEMVMVMGLLRSSHGAIFLKGFNCGQGMARFFWCTRIFPAATTVHATTFRASAT</sequence>
<evidence type="ECO:0000313" key="2">
    <source>
        <dbReference type="Proteomes" id="UP001345219"/>
    </source>
</evidence>
<organism evidence="1 2">
    <name type="scientific">Trapa incisa</name>
    <dbReference type="NCBI Taxonomy" id="236973"/>
    <lineage>
        <taxon>Eukaryota</taxon>
        <taxon>Viridiplantae</taxon>
        <taxon>Streptophyta</taxon>
        <taxon>Embryophyta</taxon>
        <taxon>Tracheophyta</taxon>
        <taxon>Spermatophyta</taxon>
        <taxon>Magnoliopsida</taxon>
        <taxon>eudicotyledons</taxon>
        <taxon>Gunneridae</taxon>
        <taxon>Pentapetalae</taxon>
        <taxon>rosids</taxon>
        <taxon>malvids</taxon>
        <taxon>Myrtales</taxon>
        <taxon>Lythraceae</taxon>
        <taxon>Trapa</taxon>
    </lineage>
</organism>
<reference evidence="1 2" key="1">
    <citation type="journal article" date="2023" name="Hortic Res">
        <title>Pangenome of water caltrop reveals structural variations and asymmetric subgenome divergence after allopolyploidization.</title>
        <authorList>
            <person name="Zhang X."/>
            <person name="Chen Y."/>
            <person name="Wang L."/>
            <person name="Yuan Y."/>
            <person name="Fang M."/>
            <person name="Shi L."/>
            <person name="Lu R."/>
            <person name="Comes H.P."/>
            <person name="Ma Y."/>
            <person name="Chen Y."/>
            <person name="Huang G."/>
            <person name="Zhou Y."/>
            <person name="Zheng Z."/>
            <person name="Qiu Y."/>
        </authorList>
    </citation>
    <scope>NUCLEOTIDE SEQUENCE [LARGE SCALE GENOMIC DNA]</scope>
    <source>
        <tissue evidence="1">Roots</tissue>
    </source>
</reference>
<evidence type="ECO:0000313" key="1">
    <source>
        <dbReference type="EMBL" id="KAK4777323.1"/>
    </source>
</evidence>
<comment type="caution">
    <text evidence="1">The sequence shown here is derived from an EMBL/GenBank/DDBJ whole genome shotgun (WGS) entry which is preliminary data.</text>
</comment>